<evidence type="ECO:0000313" key="3">
    <source>
        <dbReference type="Proteomes" id="UP001235269"/>
    </source>
</evidence>
<reference evidence="2 3" key="1">
    <citation type="submission" date="2023-07" db="EMBL/GenBank/DDBJ databases">
        <title>Genomic Encyclopedia of Type Strains, Phase IV (KMG-IV): sequencing the most valuable type-strain genomes for metagenomic binning, comparative biology and taxonomic classification.</title>
        <authorList>
            <person name="Goeker M."/>
        </authorList>
    </citation>
    <scope>NUCLEOTIDE SEQUENCE [LARGE SCALE GENOMIC DNA]</scope>
    <source>
        <strain evidence="2 3">DSM 100301</strain>
    </source>
</reference>
<name>A0ABU0I9J4_9HYPH</name>
<dbReference type="EMBL" id="JAUSWH010000001">
    <property type="protein sequence ID" value="MDQ0454298.1"/>
    <property type="molecule type" value="Genomic_DNA"/>
</dbReference>
<dbReference type="PANTHER" id="PTHR37421:SF1">
    <property type="entry name" value="UPF0260 PROTEIN YCGN"/>
    <property type="match status" value="1"/>
</dbReference>
<keyword evidence="3" id="KW-1185">Reference proteome</keyword>
<protein>
    <recommendedName>
        <fullName evidence="1">UPF0260 protein QO005_000613</fullName>
    </recommendedName>
</protein>
<evidence type="ECO:0000313" key="2">
    <source>
        <dbReference type="EMBL" id="MDQ0454298.1"/>
    </source>
</evidence>
<proteinExistence type="inferred from homology"/>
<dbReference type="Proteomes" id="UP001235269">
    <property type="component" value="Unassembled WGS sequence"/>
</dbReference>
<dbReference type="InterPro" id="IPR008228">
    <property type="entry name" value="UCP006173"/>
</dbReference>
<sequence>MNSNDAFWKVKSLAEMSQSEWESLCDGCGLCCLNKLEDWDTGDVVFTSIACRLLDGESCRCKDYENRQATVPDCIQLTVQQVDEIAWLPPTCAYRLVDEGRDLAWWHPLVSGDPETVHTAGISARGRTISEEEVPLDDFENYVCDWPLTVGETTQPS</sequence>
<dbReference type="NCBIfam" id="NF003501">
    <property type="entry name" value="PRK05170.1-5"/>
    <property type="match status" value="1"/>
</dbReference>
<accession>A0ABU0I9J4</accession>
<dbReference type="Pfam" id="PF03692">
    <property type="entry name" value="CxxCxxCC"/>
    <property type="match status" value="1"/>
</dbReference>
<dbReference type="RefSeq" id="WP_307156476.1">
    <property type="nucleotide sequence ID" value="NZ_JAUSWH010000001.1"/>
</dbReference>
<dbReference type="HAMAP" id="MF_00676">
    <property type="entry name" value="UPF0260"/>
    <property type="match status" value="1"/>
</dbReference>
<dbReference type="PIRSF" id="PIRSF006173">
    <property type="entry name" value="UCP006173"/>
    <property type="match status" value="1"/>
</dbReference>
<dbReference type="NCBIfam" id="NF003507">
    <property type="entry name" value="PRK05170.2-5"/>
    <property type="match status" value="1"/>
</dbReference>
<comment type="caution">
    <text evidence="2">The sequence shown here is derived from an EMBL/GenBank/DDBJ whole genome shotgun (WGS) entry which is preliminary data.</text>
</comment>
<comment type="similarity">
    <text evidence="1">Belongs to the UPF0260 family.</text>
</comment>
<dbReference type="InterPro" id="IPR005358">
    <property type="entry name" value="Puta_zinc/iron-chelating_dom"/>
</dbReference>
<organism evidence="2 3">
    <name type="scientific">Rhizobium paknamense</name>
    <dbReference type="NCBI Taxonomy" id="1206817"/>
    <lineage>
        <taxon>Bacteria</taxon>
        <taxon>Pseudomonadati</taxon>
        <taxon>Pseudomonadota</taxon>
        <taxon>Alphaproteobacteria</taxon>
        <taxon>Hyphomicrobiales</taxon>
        <taxon>Rhizobiaceae</taxon>
        <taxon>Rhizobium/Agrobacterium group</taxon>
        <taxon>Rhizobium</taxon>
    </lineage>
</organism>
<dbReference type="PANTHER" id="PTHR37421">
    <property type="entry name" value="UPF0260 PROTEIN YCGN"/>
    <property type="match status" value="1"/>
</dbReference>
<evidence type="ECO:0000256" key="1">
    <source>
        <dbReference type="HAMAP-Rule" id="MF_00676"/>
    </source>
</evidence>
<gene>
    <name evidence="2" type="ORF">QO005_000613</name>
</gene>